<gene>
    <name evidence="2" type="ORF">LCGC14_0252390</name>
</gene>
<organism evidence="2">
    <name type="scientific">marine sediment metagenome</name>
    <dbReference type="NCBI Taxonomy" id="412755"/>
    <lineage>
        <taxon>unclassified sequences</taxon>
        <taxon>metagenomes</taxon>
        <taxon>ecological metagenomes</taxon>
    </lineage>
</organism>
<keyword evidence="1" id="KW-1133">Transmembrane helix</keyword>
<protein>
    <submittedName>
        <fullName evidence="2">Uncharacterized protein</fullName>
    </submittedName>
</protein>
<keyword evidence="1" id="KW-0812">Transmembrane</keyword>
<reference evidence="2" key="1">
    <citation type="journal article" date="2015" name="Nature">
        <title>Complex archaea that bridge the gap between prokaryotes and eukaryotes.</title>
        <authorList>
            <person name="Spang A."/>
            <person name="Saw J.H."/>
            <person name="Jorgensen S.L."/>
            <person name="Zaremba-Niedzwiedzka K."/>
            <person name="Martijn J."/>
            <person name="Lind A.E."/>
            <person name="van Eijk R."/>
            <person name="Schleper C."/>
            <person name="Guy L."/>
            <person name="Ettema T.J."/>
        </authorList>
    </citation>
    <scope>NUCLEOTIDE SEQUENCE</scope>
</reference>
<proteinExistence type="predicted"/>
<keyword evidence="1" id="KW-0472">Membrane</keyword>
<dbReference type="AlphaFoldDB" id="A0A0F9UL44"/>
<name>A0A0F9UL44_9ZZZZ</name>
<dbReference type="EMBL" id="LAZR01000131">
    <property type="protein sequence ID" value="KKN88167.1"/>
    <property type="molecule type" value="Genomic_DNA"/>
</dbReference>
<evidence type="ECO:0000256" key="1">
    <source>
        <dbReference type="SAM" id="Phobius"/>
    </source>
</evidence>
<evidence type="ECO:0000313" key="2">
    <source>
        <dbReference type="EMBL" id="KKN88167.1"/>
    </source>
</evidence>
<comment type="caution">
    <text evidence="2">The sequence shown here is derived from an EMBL/GenBank/DDBJ whole genome shotgun (WGS) entry which is preliminary data.</text>
</comment>
<sequence>MNKTETVMAEFMNAIVKVIIVVAIGVGKFVAALELEL</sequence>
<feature type="transmembrane region" description="Helical" evidence="1">
    <location>
        <begin position="12"/>
        <end position="33"/>
    </location>
</feature>
<accession>A0A0F9UL44</accession>